<keyword evidence="2" id="KW-1185">Reference proteome</keyword>
<comment type="caution">
    <text evidence="1">The sequence shown here is derived from an EMBL/GenBank/DDBJ whole genome shotgun (WGS) entry which is preliminary data.</text>
</comment>
<dbReference type="EMBL" id="JAANES010000006">
    <property type="protein sequence ID" value="MBS3021645.1"/>
    <property type="molecule type" value="Genomic_DNA"/>
</dbReference>
<organism evidence="1 2">
    <name type="scientific">Comamonas brasiliensis</name>
    <dbReference type="NCBI Taxonomy" id="1812482"/>
    <lineage>
        <taxon>Bacteria</taxon>
        <taxon>Pseudomonadati</taxon>
        <taxon>Pseudomonadota</taxon>
        <taxon>Betaproteobacteria</taxon>
        <taxon>Burkholderiales</taxon>
        <taxon>Comamonadaceae</taxon>
        <taxon>Comamonas</taxon>
    </lineage>
</organism>
<protein>
    <submittedName>
        <fullName evidence="1">Uncharacterized protein</fullName>
    </submittedName>
</protein>
<sequence>MTAHHNAAREAVQAEPCPNIAAQTHSRGDLDRVGMVAATAHGVKHHAAPVPESVTPPGCASKACEAGELPTLDQAMVLAVDMVCASLQDAINHTSLNEDWDSPDIDAEFAVEHVHEQLQRLRQSLPTDRLEFERKWLEAASIVKVVTRSFPDQNCVFINILSAVCKKFDVMLAAVEWMDAKGGANDC</sequence>
<evidence type="ECO:0000313" key="2">
    <source>
        <dbReference type="Proteomes" id="UP001647436"/>
    </source>
</evidence>
<proteinExistence type="predicted"/>
<reference evidence="1 2" key="1">
    <citation type="submission" date="2020-03" db="EMBL/GenBank/DDBJ databases">
        <title>The role of nitrogen metabolism on polyethylene biodegradation.</title>
        <authorList>
            <person name="Peixoto J."/>
            <person name="Vizzotto C.S."/>
            <person name="Ramos A."/>
            <person name="Alves G."/>
            <person name="Steindorff A."/>
            <person name="Kruger R."/>
        </authorList>
    </citation>
    <scope>NUCLEOTIDE SEQUENCE [LARGE SCALE GENOMIC DNA]</scope>
    <source>
        <strain evidence="1 2">PE63</strain>
    </source>
</reference>
<evidence type="ECO:0000313" key="1">
    <source>
        <dbReference type="EMBL" id="MBS3021645.1"/>
    </source>
</evidence>
<accession>A0ABS5LYP8</accession>
<dbReference type="Proteomes" id="UP001647436">
    <property type="component" value="Unassembled WGS sequence"/>
</dbReference>
<gene>
    <name evidence="1" type="ORF">DJFAAGMI_04419</name>
</gene>
<name>A0ABS5LYP8_9BURK</name>